<proteinExistence type="predicted"/>
<dbReference type="OrthoDB" id="1407305at2"/>
<evidence type="ECO:0000313" key="2">
    <source>
        <dbReference type="Proteomes" id="UP000323884"/>
    </source>
</evidence>
<reference evidence="1 2" key="1">
    <citation type="submission" date="2019-08" db="EMBL/GenBank/DDBJ databases">
        <title>Draft genome sequence of Chryseobacterium sp. Gsoil 183.</title>
        <authorList>
            <person name="Im W.-T."/>
        </authorList>
    </citation>
    <scope>NUCLEOTIDE SEQUENCE [LARGE SCALE GENOMIC DNA]</scope>
    <source>
        <strain evidence="1 2">Gsoil 183</strain>
        <plasmid evidence="1">unnamed1</plasmid>
    </source>
</reference>
<accession>A0A5D8ZVT9</accession>
<dbReference type="AlphaFoldDB" id="A0A5D8ZVT9"/>
<sequence>MNDKEREVNSVFNIAVYLKLMASFIPDADFEQVSKMVGNIHDFFKFSDREEILEKLPYIKSNLEQMAAPLLKRFPVRKSLDEIVADWDQFFKDDSEIYSYGLEYGWLEDRINIQGFIPYNHIPYHFRIGLYVHRGNLGIEEEFLIKDSFNCLVKAQKAYDQLKEYGDFKQKVIQQEGTKDFDHETVRKITDLKYEVSANSRLAVISFYAFVECFVNSLGFSHAKRNAETLSESDSEILYGKKNGRFLQLKSKIERFHQLIRNDRKTVIITSDESQIQEPFVSFFNIYENIRNSAVHFSPTKEQIWLKPADWIEKAEQFSRLALEVALVIWKSCYPELPYPDYIGRLDYDTFMDKAISYIQSLEQVAEELKTIDYSNLISKH</sequence>
<name>A0A5D8ZVT9_9FLAO</name>
<dbReference type="EMBL" id="VTRU01000001">
    <property type="protein sequence ID" value="TZF98363.1"/>
    <property type="molecule type" value="Genomic_DNA"/>
</dbReference>
<gene>
    <name evidence="1" type="ORF">FW781_00050</name>
</gene>
<comment type="caution">
    <text evidence="1">The sequence shown here is derived from an EMBL/GenBank/DDBJ whole genome shotgun (WGS) entry which is preliminary data.</text>
</comment>
<evidence type="ECO:0008006" key="3">
    <source>
        <dbReference type="Google" id="ProtNLM"/>
    </source>
</evidence>
<geneLocation type="plasmid" evidence="1">
    <name>unnamed1</name>
</geneLocation>
<evidence type="ECO:0000313" key="1">
    <source>
        <dbReference type="EMBL" id="TZF98363.1"/>
    </source>
</evidence>
<organism evidence="1 2">
    <name type="scientific">Chryseobacterium panacisoli</name>
    <dbReference type="NCBI Taxonomy" id="1807141"/>
    <lineage>
        <taxon>Bacteria</taxon>
        <taxon>Pseudomonadati</taxon>
        <taxon>Bacteroidota</taxon>
        <taxon>Flavobacteriia</taxon>
        <taxon>Flavobacteriales</taxon>
        <taxon>Weeksellaceae</taxon>
        <taxon>Chryseobacterium group</taxon>
        <taxon>Chryseobacterium</taxon>
    </lineage>
</organism>
<keyword evidence="1" id="KW-0614">Plasmid</keyword>
<dbReference type="Proteomes" id="UP000323884">
    <property type="component" value="Unassembled WGS sequence"/>
</dbReference>
<protein>
    <recommendedName>
        <fullName evidence="3">Apea-like HEPN domain-containing protein</fullName>
    </recommendedName>
</protein>
<dbReference type="RefSeq" id="WP_149385553.1">
    <property type="nucleotide sequence ID" value="NZ_VTRU01000001.1"/>
</dbReference>
<keyword evidence="2" id="KW-1185">Reference proteome</keyword>